<proteinExistence type="predicted"/>
<keyword evidence="1" id="KW-1133">Transmembrane helix</keyword>
<comment type="caution">
    <text evidence="2">The sequence shown here is derived from an EMBL/GenBank/DDBJ whole genome shotgun (WGS) entry which is preliminary data.</text>
</comment>
<gene>
    <name evidence="2" type="ORF">MU1_40070</name>
</gene>
<feature type="transmembrane region" description="Helical" evidence="1">
    <location>
        <begin position="7"/>
        <end position="29"/>
    </location>
</feature>
<keyword evidence="1" id="KW-0812">Transmembrane</keyword>
<evidence type="ECO:0000313" key="2">
    <source>
        <dbReference type="EMBL" id="GLX69662.1"/>
    </source>
</evidence>
<sequence length="81" mass="8996">MSKSRAILYIIASVVCIILPIVFNLYHIWDINQPKTGAVGDGKTNYPNLPQLLPSIFSLIIGIGNLPVAILRYKQSKDKTK</sequence>
<keyword evidence="3" id="KW-1185">Reference proteome</keyword>
<organism evidence="2 3">
    <name type="scientific">Paenibacillus glycanilyticus</name>
    <dbReference type="NCBI Taxonomy" id="126569"/>
    <lineage>
        <taxon>Bacteria</taxon>
        <taxon>Bacillati</taxon>
        <taxon>Bacillota</taxon>
        <taxon>Bacilli</taxon>
        <taxon>Bacillales</taxon>
        <taxon>Paenibacillaceae</taxon>
        <taxon>Paenibacillus</taxon>
    </lineage>
</organism>
<protein>
    <submittedName>
        <fullName evidence="2">Uncharacterized protein</fullName>
    </submittedName>
</protein>
<accession>A0ABQ6GJ50</accession>
<evidence type="ECO:0000256" key="1">
    <source>
        <dbReference type="SAM" id="Phobius"/>
    </source>
</evidence>
<name>A0ABQ6GJ50_9BACL</name>
<evidence type="ECO:0000313" key="3">
    <source>
        <dbReference type="Proteomes" id="UP001157114"/>
    </source>
</evidence>
<dbReference type="RefSeq" id="WP_284240445.1">
    <property type="nucleotide sequence ID" value="NZ_BSSQ01000015.1"/>
</dbReference>
<keyword evidence="1" id="KW-0472">Membrane</keyword>
<feature type="transmembrane region" description="Helical" evidence="1">
    <location>
        <begin position="49"/>
        <end position="71"/>
    </location>
</feature>
<reference evidence="2 3" key="1">
    <citation type="submission" date="2023-03" db="EMBL/GenBank/DDBJ databases">
        <title>Draft genome sequence of the bacteria which degrade cell wall of Tricholomamatutake.</title>
        <authorList>
            <person name="Konishi Y."/>
            <person name="Fukuta Y."/>
            <person name="Shirasaka N."/>
        </authorList>
    </citation>
    <scope>NUCLEOTIDE SEQUENCE [LARGE SCALE GENOMIC DNA]</scope>
    <source>
        <strain evidence="3">mu1</strain>
    </source>
</reference>
<dbReference type="EMBL" id="BSSQ01000015">
    <property type="protein sequence ID" value="GLX69662.1"/>
    <property type="molecule type" value="Genomic_DNA"/>
</dbReference>
<dbReference type="Proteomes" id="UP001157114">
    <property type="component" value="Unassembled WGS sequence"/>
</dbReference>